<reference evidence="1" key="1">
    <citation type="submission" date="2024-07" db="EMBL/GenBank/DDBJ databases">
        <title>A survey of Mimosa microsymbionts across Brazilian biomes reveals a high diversity of Paraburkholderia nodulating endemic species, but also that Cupriavidus is common as a symbiont of widespread species.</title>
        <authorList>
            <person name="Rouws L."/>
            <person name="Barauna A."/>
            <person name="Beukes C."/>
            <person name="Rouws J.R.C."/>
            <person name="De Faria S.M."/>
            <person name="Gross E."/>
            <person name="Bueno Dos Reis Junior F."/>
            <person name="Simon M.F."/>
            <person name="Maluk M."/>
            <person name="Odee D.W."/>
            <person name="Kenicer G."/>
            <person name="Young J.P.W."/>
            <person name="Reis V.M."/>
            <person name="Zilli J."/>
            <person name="James E.K."/>
        </authorList>
    </citation>
    <scope>NUCLEOTIDE SEQUENCE</scope>
    <source>
        <strain evidence="1">EG181B</strain>
    </source>
</reference>
<evidence type="ECO:0000313" key="1">
    <source>
        <dbReference type="EMBL" id="MEX3931344.1"/>
    </source>
</evidence>
<name>A0ACC6TV94_9BURK</name>
<organism evidence="1 2">
    <name type="scientific">Paraburkholderia phymatum</name>
    <dbReference type="NCBI Taxonomy" id="148447"/>
    <lineage>
        <taxon>Bacteria</taxon>
        <taxon>Pseudomonadati</taxon>
        <taxon>Pseudomonadota</taxon>
        <taxon>Betaproteobacteria</taxon>
        <taxon>Burkholderiales</taxon>
        <taxon>Burkholderiaceae</taxon>
        <taxon>Paraburkholderia</taxon>
    </lineage>
</organism>
<accession>A0ACC6TV94</accession>
<gene>
    <name evidence="1" type="ORF">AB4Y32_05905</name>
</gene>
<sequence length="427" mass="47173">MRKIKPDPAITTRVLRVRLKDRHAPEMLDKAFWVNQVWNYSNELSCKVWERERRFISSYEIDRYTSGASKAGVKLHSQTIQAVSAEYVTRRVQARKVKLRWRVSSGSRRSLGWVPFKASAIRYCNGQLFMSGFDRPLSLWDSYGLPGYELGAGCFSEDARGRWYLNVTVKVKKAVPRQGRSAIGIDLGLKDFAKTSDGEPLEAQRFYRRYEAALGVAQRARQKKRVAALHAKIKNSRRDFLHKASTVLVRKYGAIFVGNVNASGLVRTGMAKSVLDAGWSAFRTMLQYKSDDAGVWYEEVDERYSTQICSCCGSRCGPNGPEGLAIREWTCTVCGTLHDRDTNAARVVLRRGLERMEAKIAASAGQAVVNEAPSGAGVGRGPLAEGIPAFPRQRQAKPEGGEDVNCSAAASCADKDAAPCSPSGTCA</sequence>
<keyword evidence="2" id="KW-1185">Reference proteome</keyword>
<comment type="caution">
    <text evidence="1">The sequence shown here is derived from an EMBL/GenBank/DDBJ whole genome shotgun (WGS) entry which is preliminary data.</text>
</comment>
<keyword evidence="1" id="KW-0255">Endonuclease</keyword>
<keyword evidence="1" id="KW-0540">Nuclease</keyword>
<dbReference type="EMBL" id="JBFRCH010000002">
    <property type="protein sequence ID" value="MEX3931344.1"/>
    <property type="molecule type" value="Genomic_DNA"/>
</dbReference>
<proteinExistence type="predicted"/>
<evidence type="ECO:0000313" key="2">
    <source>
        <dbReference type="Proteomes" id="UP001558850"/>
    </source>
</evidence>
<protein>
    <submittedName>
        <fullName evidence="1">RNA-guided endonuclease InsQ/TnpB family protein</fullName>
    </submittedName>
</protein>
<dbReference type="Proteomes" id="UP001558850">
    <property type="component" value="Unassembled WGS sequence"/>
</dbReference>
<keyword evidence="1" id="KW-0378">Hydrolase</keyword>